<gene>
    <name evidence="7" type="ORF">CAPTEDRAFT_196335</name>
</gene>
<keyword evidence="1 4" id="KW-0238">DNA-binding</keyword>
<reference evidence="9" key="1">
    <citation type="submission" date="2012-12" db="EMBL/GenBank/DDBJ databases">
        <authorList>
            <person name="Hellsten U."/>
            <person name="Grimwood J."/>
            <person name="Chapman J.A."/>
            <person name="Shapiro H."/>
            <person name="Aerts A."/>
            <person name="Otillar R.P."/>
            <person name="Terry A.Y."/>
            <person name="Boore J.L."/>
            <person name="Simakov O."/>
            <person name="Marletaz F."/>
            <person name="Cho S.-J."/>
            <person name="Edsinger-Gonzales E."/>
            <person name="Havlak P."/>
            <person name="Kuo D.-H."/>
            <person name="Larsson T."/>
            <person name="Lv J."/>
            <person name="Arendt D."/>
            <person name="Savage R."/>
            <person name="Osoegawa K."/>
            <person name="de Jong P."/>
            <person name="Lindberg D.R."/>
            <person name="Seaver E.C."/>
            <person name="Weisblat D.A."/>
            <person name="Putnam N.H."/>
            <person name="Grigoriev I.V."/>
            <person name="Rokhsar D.S."/>
        </authorList>
    </citation>
    <scope>NUCLEOTIDE SEQUENCE</scope>
    <source>
        <strain evidence="9">I ESC-2004</strain>
    </source>
</reference>
<dbReference type="InterPro" id="IPR009057">
    <property type="entry name" value="Homeodomain-like_sf"/>
</dbReference>
<dbReference type="GO" id="GO:0000981">
    <property type="term" value="F:DNA-binding transcription factor activity, RNA polymerase II-specific"/>
    <property type="evidence" value="ECO:0007669"/>
    <property type="project" value="InterPro"/>
</dbReference>
<keyword evidence="2 4" id="KW-0371">Homeobox</keyword>
<dbReference type="SMART" id="SM00389">
    <property type="entry name" value="HOX"/>
    <property type="match status" value="1"/>
</dbReference>
<dbReference type="GO" id="GO:0003677">
    <property type="term" value="F:DNA binding"/>
    <property type="evidence" value="ECO:0007669"/>
    <property type="project" value="UniProtKB-UniRule"/>
</dbReference>
<evidence type="ECO:0000313" key="9">
    <source>
        <dbReference type="Proteomes" id="UP000014760"/>
    </source>
</evidence>
<dbReference type="EnsemblMetazoa" id="CapteT196335">
    <property type="protein sequence ID" value="CapteP196335"/>
    <property type="gene ID" value="CapteG196335"/>
</dbReference>
<evidence type="ECO:0000256" key="4">
    <source>
        <dbReference type="PROSITE-ProRule" id="PRU00108"/>
    </source>
</evidence>
<proteinExistence type="predicted"/>
<dbReference type="GO" id="GO:0005634">
    <property type="term" value="C:nucleus"/>
    <property type="evidence" value="ECO:0007669"/>
    <property type="project" value="UniProtKB-SubCell"/>
</dbReference>
<evidence type="ECO:0000313" key="8">
    <source>
        <dbReference type="EnsemblMetazoa" id="CapteP196335"/>
    </source>
</evidence>
<dbReference type="EMBL" id="AMQN01032577">
    <property type="status" value="NOT_ANNOTATED_CDS"/>
    <property type="molecule type" value="Genomic_DNA"/>
</dbReference>
<name>R7T7G9_CAPTE</name>
<dbReference type="Gene3D" id="1.10.10.60">
    <property type="entry name" value="Homeodomain-like"/>
    <property type="match status" value="1"/>
</dbReference>
<evidence type="ECO:0000259" key="6">
    <source>
        <dbReference type="PROSITE" id="PS50071"/>
    </source>
</evidence>
<dbReference type="Proteomes" id="UP000014760">
    <property type="component" value="Unassembled WGS sequence"/>
</dbReference>
<dbReference type="AlphaFoldDB" id="R7T7G9"/>
<dbReference type="SUPFAM" id="SSF46689">
    <property type="entry name" value="Homeodomain-like"/>
    <property type="match status" value="1"/>
</dbReference>
<protein>
    <recommendedName>
        <fullName evidence="6">Homeobox domain-containing protein</fullName>
    </recommendedName>
</protein>
<comment type="subcellular location">
    <subcellularLocation>
        <location evidence="4 5">Nucleus</location>
    </subcellularLocation>
</comment>
<dbReference type="PROSITE" id="PS50071">
    <property type="entry name" value="HOMEOBOX_2"/>
    <property type="match status" value="1"/>
</dbReference>
<dbReference type="InterPro" id="IPR017970">
    <property type="entry name" value="Homeobox_CS"/>
</dbReference>
<dbReference type="PROSITE" id="PS00027">
    <property type="entry name" value="HOMEOBOX_1"/>
    <property type="match status" value="1"/>
</dbReference>
<accession>R7T7G9</accession>
<dbReference type="EMBL" id="KB311300">
    <property type="protein sequence ID" value="ELT89555.1"/>
    <property type="molecule type" value="Genomic_DNA"/>
</dbReference>
<reference evidence="8" key="3">
    <citation type="submission" date="2015-06" db="UniProtKB">
        <authorList>
            <consortium name="EnsemblMetazoa"/>
        </authorList>
    </citation>
    <scope>IDENTIFICATION</scope>
</reference>
<evidence type="ECO:0000256" key="5">
    <source>
        <dbReference type="RuleBase" id="RU000682"/>
    </source>
</evidence>
<evidence type="ECO:0000256" key="2">
    <source>
        <dbReference type="ARBA" id="ARBA00023155"/>
    </source>
</evidence>
<sequence length="447" mass="49265">MNYYYCKYVVSLIKNSQWAQPSDAVVQSSSIQPPNSTPHRILPPDVRVTHVESNGVAPTQQVFEEVSPGTAGMDAGHFTAQQNIVATLATNHVQFELPVDIPSAQPALVAQHHPAPQAAPQFQPDPSLVPPSYVGSVDAMPTGQDICADLTKELRQEFGTEAVPYSLMYAPEDAALPEQISYLLCRLHCRLELAAIKHPVLGCRLHDFFIKTEANLKEARASSLSSGCDAAGVHLYYDYHLGDLIQKISLRVDLLDDQSKRKRQAPGVAQQPQTSQALSPEAIIDIQQPPPMATVTIEGGQQAIPLYEVPDRNLQEPASAASFGVVGKQAIPMLQPEPVVPSNTQAPSVVEPLQQQPSNLVGPRVKKLKASKRPAHRTNSPYTKEAVDILHDVFVKNNGNIPDHSAIRCLSGSVRMTTQQIRKWFSNKRNRLWKNQEIKENTQQHRR</sequence>
<feature type="DNA-binding region" description="Homeobox" evidence="4">
    <location>
        <begin position="375"/>
        <end position="436"/>
    </location>
</feature>
<keyword evidence="3 4" id="KW-0539">Nucleus</keyword>
<evidence type="ECO:0000313" key="7">
    <source>
        <dbReference type="EMBL" id="ELT89555.1"/>
    </source>
</evidence>
<dbReference type="Pfam" id="PF00046">
    <property type="entry name" value="Homeodomain"/>
    <property type="match status" value="1"/>
</dbReference>
<dbReference type="HOGENOM" id="CLU_604465_0_0_1"/>
<feature type="domain" description="Homeobox" evidence="6">
    <location>
        <begin position="373"/>
        <end position="435"/>
    </location>
</feature>
<evidence type="ECO:0000256" key="3">
    <source>
        <dbReference type="ARBA" id="ARBA00023242"/>
    </source>
</evidence>
<dbReference type="InterPro" id="IPR001356">
    <property type="entry name" value="HD"/>
</dbReference>
<keyword evidence="9" id="KW-1185">Reference proteome</keyword>
<reference evidence="7 9" key="2">
    <citation type="journal article" date="2013" name="Nature">
        <title>Insights into bilaterian evolution from three spiralian genomes.</title>
        <authorList>
            <person name="Simakov O."/>
            <person name="Marletaz F."/>
            <person name="Cho S.J."/>
            <person name="Edsinger-Gonzales E."/>
            <person name="Havlak P."/>
            <person name="Hellsten U."/>
            <person name="Kuo D.H."/>
            <person name="Larsson T."/>
            <person name="Lv J."/>
            <person name="Arendt D."/>
            <person name="Savage R."/>
            <person name="Osoegawa K."/>
            <person name="de Jong P."/>
            <person name="Grimwood J."/>
            <person name="Chapman J.A."/>
            <person name="Shapiro H."/>
            <person name="Aerts A."/>
            <person name="Otillar R.P."/>
            <person name="Terry A.Y."/>
            <person name="Boore J.L."/>
            <person name="Grigoriev I.V."/>
            <person name="Lindberg D.R."/>
            <person name="Seaver E.C."/>
            <person name="Weisblat D.A."/>
            <person name="Putnam N.H."/>
            <person name="Rokhsar D.S."/>
        </authorList>
    </citation>
    <scope>NUCLEOTIDE SEQUENCE</scope>
    <source>
        <strain evidence="7 9">I ESC-2004</strain>
    </source>
</reference>
<dbReference type="CDD" id="cd00086">
    <property type="entry name" value="homeodomain"/>
    <property type="match status" value="1"/>
</dbReference>
<organism evidence="7">
    <name type="scientific">Capitella teleta</name>
    <name type="common">Polychaete worm</name>
    <dbReference type="NCBI Taxonomy" id="283909"/>
    <lineage>
        <taxon>Eukaryota</taxon>
        <taxon>Metazoa</taxon>
        <taxon>Spiralia</taxon>
        <taxon>Lophotrochozoa</taxon>
        <taxon>Annelida</taxon>
        <taxon>Polychaeta</taxon>
        <taxon>Sedentaria</taxon>
        <taxon>Scolecida</taxon>
        <taxon>Capitellidae</taxon>
        <taxon>Capitella</taxon>
    </lineage>
</organism>
<evidence type="ECO:0000256" key="1">
    <source>
        <dbReference type="ARBA" id="ARBA00023125"/>
    </source>
</evidence>